<dbReference type="Proteomes" id="UP000800097">
    <property type="component" value="Unassembled WGS sequence"/>
</dbReference>
<sequence>MPRMLSRGAEKACDRKALGGCAALVEWSNYGGPSTSPRDPPLPRMGCPKASRNQVFPYFGHPVLVFRTDEAAGVLHFLPIVSLRGDTLQMQRQIAPKLIWPCFILIDECWDEEDREAVQGDNDYAAFPIAHLDRLSFRTKVKHWVVLDKVWRVEKRYLTVYPLPSPSQQAWSLPNPRCFLRRESLDAIRSYILYYESHRPCIEPISPQSFTFPRIRPQVGNIYRLPLATNNIYLNQAQSYSFYERPLGKPFLVTAVNVRIGGKATDGSVRAVKGFMITNFHTQPIRMHLGIDDARTRWIRYQYLPIEGPGVERHDDLPAIPLAPGSPRFAHTWYVHVLKQYRVEEGEILSWVADGAEEVRVAPETVRGLVAWHQALKSGRAREDYDERRWIVQASGMVGQPLLVGPPADGSFQGTTEGGSDDSESPPLTSGFDL</sequence>
<evidence type="ECO:0000313" key="3">
    <source>
        <dbReference type="Proteomes" id="UP000800097"/>
    </source>
</evidence>
<reference evidence="2" key="1">
    <citation type="journal article" date="2020" name="Stud. Mycol.">
        <title>101 Dothideomycetes genomes: a test case for predicting lifestyles and emergence of pathogens.</title>
        <authorList>
            <person name="Haridas S."/>
            <person name="Albert R."/>
            <person name="Binder M."/>
            <person name="Bloem J."/>
            <person name="Labutti K."/>
            <person name="Salamov A."/>
            <person name="Andreopoulos B."/>
            <person name="Baker S."/>
            <person name="Barry K."/>
            <person name="Bills G."/>
            <person name="Bluhm B."/>
            <person name="Cannon C."/>
            <person name="Castanera R."/>
            <person name="Culley D."/>
            <person name="Daum C."/>
            <person name="Ezra D."/>
            <person name="Gonzalez J."/>
            <person name="Henrissat B."/>
            <person name="Kuo A."/>
            <person name="Liang C."/>
            <person name="Lipzen A."/>
            <person name="Lutzoni F."/>
            <person name="Magnuson J."/>
            <person name="Mondo S."/>
            <person name="Nolan M."/>
            <person name="Ohm R."/>
            <person name="Pangilinan J."/>
            <person name="Park H.-J."/>
            <person name="Ramirez L."/>
            <person name="Alfaro M."/>
            <person name="Sun H."/>
            <person name="Tritt A."/>
            <person name="Yoshinaga Y."/>
            <person name="Zwiers L.-H."/>
            <person name="Turgeon B."/>
            <person name="Goodwin S."/>
            <person name="Spatafora J."/>
            <person name="Crous P."/>
            <person name="Grigoriev I."/>
        </authorList>
    </citation>
    <scope>NUCLEOTIDE SEQUENCE</scope>
    <source>
        <strain evidence="2">CBS 379.55</strain>
    </source>
</reference>
<dbReference type="RefSeq" id="XP_033652675.1">
    <property type="nucleotide sequence ID" value="XM_033799820.1"/>
</dbReference>
<proteinExistence type="predicted"/>
<protein>
    <submittedName>
        <fullName evidence="2">Uncharacterized protein</fullName>
    </submittedName>
</protein>
<name>A0A6A6JHL6_WESOR</name>
<evidence type="ECO:0000256" key="1">
    <source>
        <dbReference type="SAM" id="MobiDB-lite"/>
    </source>
</evidence>
<organism evidence="2 3">
    <name type="scientific">Westerdykella ornata</name>
    <dbReference type="NCBI Taxonomy" id="318751"/>
    <lineage>
        <taxon>Eukaryota</taxon>
        <taxon>Fungi</taxon>
        <taxon>Dikarya</taxon>
        <taxon>Ascomycota</taxon>
        <taxon>Pezizomycotina</taxon>
        <taxon>Dothideomycetes</taxon>
        <taxon>Pleosporomycetidae</taxon>
        <taxon>Pleosporales</taxon>
        <taxon>Sporormiaceae</taxon>
        <taxon>Westerdykella</taxon>
    </lineage>
</organism>
<accession>A0A6A6JHL6</accession>
<feature type="region of interest" description="Disordered" evidence="1">
    <location>
        <begin position="402"/>
        <end position="434"/>
    </location>
</feature>
<evidence type="ECO:0000313" key="2">
    <source>
        <dbReference type="EMBL" id="KAF2275136.1"/>
    </source>
</evidence>
<dbReference type="AlphaFoldDB" id="A0A6A6JHL6"/>
<dbReference type="OrthoDB" id="3809969at2759"/>
<keyword evidence="3" id="KW-1185">Reference proteome</keyword>
<dbReference type="EMBL" id="ML986498">
    <property type="protein sequence ID" value="KAF2275136.1"/>
    <property type="molecule type" value="Genomic_DNA"/>
</dbReference>
<gene>
    <name evidence="2" type="ORF">EI97DRAFT_443386</name>
</gene>
<dbReference type="GeneID" id="54552995"/>